<dbReference type="OrthoDB" id="5331848at2759"/>
<dbReference type="PANTHER" id="PTHR33048:SF155">
    <property type="entry name" value="INTEGRAL MEMBRANE PROTEIN"/>
    <property type="match status" value="1"/>
</dbReference>
<evidence type="ECO:0000256" key="3">
    <source>
        <dbReference type="ARBA" id="ARBA00022989"/>
    </source>
</evidence>
<feature type="transmembrane region" description="Helical" evidence="7">
    <location>
        <begin position="52"/>
        <end position="73"/>
    </location>
</feature>
<feature type="transmembrane region" description="Helical" evidence="7">
    <location>
        <begin position="93"/>
        <end position="118"/>
    </location>
</feature>
<evidence type="ECO:0000256" key="5">
    <source>
        <dbReference type="ARBA" id="ARBA00038359"/>
    </source>
</evidence>
<comment type="caution">
    <text evidence="9">The sequence shown here is derived from an EMBL/GenBank/DDBJ whole genome shotgun (WGS) entry which is preliminary data.</text>
</comment>
<evidence type="ECO:0000256" key="4">
    <source>
        <dbReference type="ARBA" id="ARBA00023136"/>
    </source>
</evidence>
<feature type="transmembrane region" description="Helical" evidence="7">
    <location>
        <begin position="18"/>
        <end position="40"/>
    </location>
</feature>
<feature type="compositionally biased region" description="Basic and acidic residues" evidence="6">
    <location>
        <begin position="378"/>
        <end position="387"/>
    </location>
</feature>
<sequence length="387" mass="41713">MADVTLSPEIAAQNKGPAIVATSCSLTALATVFVAARLFTRAKLIGKMGLDDWFLLGAIICSYISLGLSTAAVKSGDGKHFQLLDLDQKSGAIKYTIAGFCPGIFSFALPKLAVISLLTKLLNPSRIHRIFLWVLGLTTLMVLFGCVIILYAQCTPSASQWDFSITEKTCWSKYVLVNYAIFSGSLSAFTDLYLAVYPSLVLWKLQMSLRKKLVLSISLGLGVVATVVAIYKTTRIPGLASPDFSYDTCDLVIWTSIEGNTIIMATCIPVLRPLADLVFGKKVFGSSANKGYGSKGYDSKGYGSHSGHVNLNSIELSNVKHGNAKGTILSSKRGGRDPMKVDSQESILGHDNTTTHGSNKAGWIQRTDDVSVSYDDAPGSRKGENQW</sequence>
<dbReference type="PANTHER" id="PTHR33048">
    <property type="entry name" value="PTH11-LIKE INTEGRAL MEMBRANE PROTEIN (AFU_ORTHOLOGUE AFUA_5G11245)"/>
    <property type="match status" value="1"/>
</dbReference>
<feature type="compositionally biased region" description="Basic and acidic residues" evidence="6">
    <location>
        <begin position="334"/>
        <end position="343"/>
    </location>
</feature>
<dbReference type="InterPro" id="IPR052337">
    <property type="entry name" value="SAT4-like"/>
</dbReference>
<feature type="domain" description="Rhodopsin" evidence="8">
    <location>
        <begin position="36"/>
        <end position="275"/>
    </location>
</feature>
<gene>
    <name evidence="9" type="ORF">GQ43DRAFT_380589</name>
</gene>
<dbReference type="Pfam" id="PF20684">
    <property type="entry name" value="Fung_rhodopsin"/>
    <property type="match status" value="1"/>
</dbReference>
<evidence type="ECO:0000313" key="9">
    <source>
        <dbReference type="EMBL" id="KAF2197616.1"/>
    </source>
</evidence>
<evidence type="ECO:0000256" key="1">
    <source>
        <dbReference type="ARBA" id="ARBA00004141"/>
    </source>
</evidence>
<keyword evidence="2 7" id="KW-0812">Transmembrane</keyword>
<feature type="region of interest" description="Disordered" evidence="6">
    <location>
        <begin position="325"/>
        <end position="387"/>
    </location>
</feature>
<dbReference type="Proteomes" id="UP000799536">
    <property type="component" value="Unassembled WGS sequence"/>
</dbReference>
<evidence type="ECO:0000313" key="10">
    <source>
        <dbReference type="Proteomes" id="UP000799536"/>
    </source>
</evidence>
<dbReference type="AlphaFoldDB" id="A0A9P4MNX4"/>
<feature type="transmembrane region" description="Helical" evidence="7">
    <location>
        <begin position="213"/>
        <end position="231"/>
    </location>
</feature>
<evidence type="ECO:0000256" key="7">
    <source>
        <dbReference type="SAM" id="Phobius"/>
    </source>
</evidence>
<comment type="subcellular location">
    <subcellularLocation>
        <location evidence="1">Membrane</location>
        <topology evidence="1">Multi-pass membrane protein</topology>
    </subcellularLocation>
</comment>
<proteinExistence type="inferred from homology"/>
<keyword evidence="10" id="KW-1185">Reference proteome</keyword>
<dbReference type="GO" id="GO:0016020">
    <property type="term" value="C:membrane"/>
    <property type="evidence" value="ECO:0007669"/>
    <property type="project" value="UniProtKB-SubCell"/>
</dbReference>
<accession>A0A9P4MNX4</accession>
<feature type="transmembrane region" description="Helical" evidence="7">
    <location>
        <begin position="130"/>
        <end position="152"/>
    </location>
</feature>
<evidence type="ECO:0000256" key="6">
    <source>
        <dbReference type="SAM" id="MobiDB-lite"/>
    </source>
</evidence>
<evidence type="ECO:0000259" key="8">
    <source>
        <dbReference type="Pfam" id="PF20684"/>
    </source>
</evidence>
<comment type="similarity">
    <text evidence="5">Belongs to the SAT4 family.</text>
</comment>
<feature type="transmembrane region" description="Helical" evidence="7">
    <location>
        <begin position="179"/>
        <end position="201"/>
    </location>
</feature>
<dbReference type="EMBL" id="ML994216">
    <property type="protein sequence ID" value="KAF2197616.1"/>
    <property type="molecule type" value="Genomic_DNA"/>
</dbReference>
<organism evidence="9 10">
    <name type="scientific">Delitschia confertaspora ATCC 74209</name>
    <dbReference type="NCBI Taxonomy" id="1513339"/>
    <lineage>
        <taxon>Eukaryota</taxon>
        <taxon>Fungi</taxon>
        <taxon>Dikarya</taxon>
        <taxon>Ascomycota</taxon>
        <taxon>Pezizomycotina</taxon>
        <taxon>Dothideomycetes</taxon>
        <taxon>Pleosporomycetidae</taxon>
        <taxon>Pleosporales</taxon>
        <taxon>Delitschiaceae</taxon>
        <taxon>Delitschia</taxon>
    </lineage>
</organism>
<keyword evidence="4 7" id="KW-0472">Membrane</keyword>
<name>A0A9P4MNX4_9PLEO</name>
<dbReference type="InterPro" id="IPR049326">
    <property type="entry name" value="Rhodopsin_dom_fungi"/>
</dbReference>
<evidence type="ECO:0000256" key="2">
    <source>
        <dbReference type="ARBA" id="ARBA00022692"/>
    </source>
</evidence>
<protein>
    <recommendedName>
        <fullName evidence="8">Rhodopsin domain-containing protein</fullName>
    </recommendedName>
</protein>
<reference evidence="9" key="1">
    <citation type="journal article" date="2020" name="Stud. Mycol.">
        <title>101 Dothideomycetes genomes: a test case for predicting lifestyles and emergence of pathogens.</title>
        <authorList>
            <person name="Haridas S."/>
            <person name="Albert R."/>
            <person name="Binder M."/>
            <person name="Bloem J."/>
            <person name="Labutti K."/>
            <person name="Salamov A."/>
            <person name="Andreopoulos B."/>
            <person name="Baker S."/>
            <person name="Barry K."/>
            <person name="Bills G."/>
            <person name="Bluhm B."/>
            <person name="Cannon C."/>
            <person name="Castanera R."/>
            <person name="Culley D."/>
            <person name="Daum C."/>
            <person name="Ezra D."/>
            <person name="Gonzalez J."/>
            <person name="Henrissat B."/>
            <person name="Kuo A."/>
            <person name="Liang C."/>
            <person name="Lipzen A."/>
            <person name="Lutzoni F."/>
            <person name="Magnuson J."/>
            <person name="Mondo S."/>
            <person name="Nolan M."/>
            <person name="Ohm R."/>
            <person name="Pangilinan J."/>
            <person name="Park H.-J."/>
            <person name="Ramirez L."/>
            <person name="Alfaro M."/>
            <person name="Sun H."/>
            <person name="Tritt A."/>
            <person name="Yoshinaga Y."/>
            <person name="Zwiers L.-H."/>
            <person name="Turgeon B."/>
            <person name="Goodwin S."/>
            <person name="Spatafora J."/>
            <person name="Crous P."/>
            <person name="Grigoriev I."/>
        </authorList>
    </citation>
    <scope>NUCLEOTIDE SEQUENCE</scope>
    <source>
        <strain evidence="9">ATCC 74209</strain>
    </source>
</reference>
<keyword evidence="3 7" id="KW-1133">Transmembrane helix</keyword>